<evidence type="ECO:0000256" key="2">
    <source>
        <dbReference type="ARBA" id="ARBA00022649"/>
    </source>
</evidence>
<keyword evidence="1" id="KW-0678">Repressor</keyword>
<keyword evidence="4" id="KW-0012">Acyltransferase</keyword>
<proteinExistence type="predicted"/>
<dbReference type="PROSITE" id="PS51186">
    <property type="entry name" value="GNAT"/>
    <property type="match status" value="1"/>
</dbReference>
<reference evidence="7 8" key="1">
    <citation type="submission" date="2019-02" db="EMBL/GenBank/DDBJ databases">
        <title>Genomic Encyclopedia of Type Strains, Phase IV (KMG-IV): sequencing the most valuable type-strain genomes for metagenomic binning, comparative biology and taxonomic classification.</title>
        <authorList>
            <person name="Goeker M."/>
        </authorList>
    </citation>
    <scope>NUCLEOTIDE SEQUENCE [LARGE SCALE GENOMIC DNA]</scope>
    <source>
        <strain evidence="7 8">DSM 16618</strain>
    </source>
</reference>
<keyword evidence="3 7" id="KW-0808">Transferase</keyword>
<dbReference type="Gene3D" id="3.40.630.30">
    <property type="match status" value="1"/>
</dbReference>
<dbReference type="Proteomes" id="UP000292039">
    <property type="component" value="Unassembled WGS sequence"/>
</dbReference>
<comment type="catalytic activity">
    <reaction evidence="5">
        <text>glycyl-tRNA(Gly) + acetyl-CoA = N-acetylglycyl-tRNA(Gly) + CoA + H(+)</text>
        <dbReference type="Rhea" id="RHEA:81867"/>
        <dbReference type="Rhea" id="RHEA-COMP:9683"/>
        <dbReference type="Rhea" id="RHEA-COMP:19766"/>
        <dbReference type="ChEBI" id="CHEBI:15378"/>
        <dbReference type="ChEBI" id="CHEBI:57287"/>
        <dbReference type="ChEBI" id="CHEBI:57288"/>
        <dbReference type="ChEBI" id="CHEBI:78522"/>
        <dbReference type="ChEBI" id="CHEBI:232036"/>
    </reaction>
</comment>
<sequence length="174" mass="19148">MGSLIHLTAPQALDASHILDEFDCGKDSMNEWLIRHARQAQASGSAKTYVVAPNQDPRVVGYYSLTVGQIDTLEAPERVRRGMGSYPIPVVILARLAVARQLHGQGLGIGLLQDAIRRTVAISEQAGVRALLTHPIDAEAEQFYLRFGFEASPVREQQLLLLLKDARKLLLTKP</sequence>
<dbReference type="Pfam" id="PF13508">
    <property type="entry name" value="Acetyltransf_7"/>
    <property type="match status" value="1"/>
</dbReference>
<evidence type="ECO:0000256" key="4">
    <source>
        <dbReference type="ARBA" id="ARBA00023315"/>
    </source>
</evidence>
<dbReference type="EMBL" id="SGWZ01000003">
    <property type="protein sequence ID" value="RZS69514.1"/>
    <property type="molecule type" value="Genomic_DNA"/>
</dbReference>
<evidence type="ECO:0000256" key="3">
    <source>
        <dbReference type="ARBA" id="ARBA00022679"/>
    </source>
</evidence>
<keyword evidence="2" id="KW-1277">Toxin-antitoxin system</keyword>
<dbReference type="GO" id="GO:0016747">
    <property type="term" value="F:acyltransferase activity, transferring groups other than amino-acyl groups"/>
    <property type="evidence" value="ECO:0007669"/>
    <property type="project" value="InterPro"/>
</dbReference>
<protein>
    <submittedName>
        <fullName evidence="7">Acetyltransferase (GNAT) family protein</fullName>
    </submittedName>
</protein>
<dbReference type="PANTHER" id="PTHR36449">
    <property type="entry name" value="ACETYLTRANSFERASE-RELATED"/>
    <property type="match status" value="1"/>
</dbReference>
<accession>A0A4Q7MMB3</accession>
<dbReference type="PANTHER" id="PTHR36449:SF1">
    <property type="entry name" value="ACETYLTRANSFERASE"/>
    <property type="match status" value="1"/>
</dbReference>
<dbReference type="InterPro" id="IPR000182">
    <property type="entry name" value="GNAT_dom"/>
</dbReference>
<evidence type="ECO:0000313" key="8">
    <source>
        <dbReference type="Proteomes" id="UP000292039"/>
    </source>
</evidence>
<evidence type="ECO:0000256" key="1">
    <source>
        <dbReference type="ARBA" id="ARBA00022491"/>
    </source>
</evidence>
<evidence type="ECO:0000313" key="7">
    <source>
        <dbReference type="EMBL" id="RZS69514.1"/>
    </source>
</evidence>
<feature type="domain" description="N-acetyltransferase" evidence="6">
    <location>
        <begin position="5"/>
        <end position="174"/>
    </location>
</feature>
<name>A0A4Q7MMB3_9BURK</name>
<dbReference type="InterPro" id="IPR016181">
    <property type="entry name" value="Acyl_CoA_acyltransferase"/>
</dbReference>
<dbReference type="AlphaFoldDB" id="A0A4Q7MMB3"/>
<evidence type="ECO:0000256" key="5">
    <source>
        <dbReference type="ARBA" id="ARBA00049880"/>
    </source>
</evidence>
<organism evidence="7 8">
    <name type="scientific">Kerstersia gyiorum</name>
    <dbReference type="NCBI Taxonomy" id="206506"/>
    <lineage>
        <taxon>Bacteria</taxon>
        <taxon>Pseudomonadati</taxon>
        <taxon>Pseudomonadota</taxon>
        <taxon>Betaproteobacteria</taxon>
        <taxon>Burkholderiales</taxon>
        <taxon>Alcaligenaceae</taxon>
        <taxon>Kerstersia</taxon>
    </lineage>
</organism>
<dbReference type="RefSeq" id="WP_242611464.1">
    <property type="nucleotide sequence ID" value="NZ_CBCSEB010000006.1"/>
</dbReference>
<gene>
    <name evidence="7" type="ORF">EV679_2112</name>
</gene>
<evidence type="ECO:0000259" key="6">
    <source>
        <dbReference type="PROSITE" id="PS51186"/>
    </source>
</evidence>
<comment type="caution">
    <text evidence="7">The sequence shown here is derived from an EMBL/GenBank/DDBJ whole genome shotgun (WGS) entry which is preliminary data.</text>
</comment>
<dbReference type="SUPFAM" id="SSF55729">
    <property type="entry name" value="Acyl-CoA N-acyltransferases (Nat)"/>
    <property type="match status" value="1"/>
</dbReference>